<dbReference type="AlphaFoldDB" id="A0A5B7HC81"/>
<sequence length="74" mass="7963">MMGRQVGGSSKAVHLVRLGVTRTPPPASPLAAPPSRDLSLRILIILRVTSRQVKVKTSWIGSSSSPTLCLRLYP</sequence>
<comment type="caution">
    <text evidence="1">The sequence shown here is derived from an EMBL/GenBank/DDBJ whole genome shotgun (WGS) entry which is preliminary data.</text>
</comment>
<keyword evidence="2" id="KW-1185">Reference proteome</keyword>
<evidence type="ECO:0000313" key="2">
    <source>
        <dbReference type="Proteomes" id="UP000324222"/>
    </source>
</evidence>
<protein>
    <submittedName>
        <fullName evidence="1">Uncharacterized protein</fullName>
    </submittedName>
</protein>
<organism evidence="1 2">
    <name type="scientific">Portunus trituberculatus</name>
    <name type="common">Swimming crab</name>
    <name type="synonym">Neptunus trituberculatus</name>
    <dbReference type="NCBI Taxonomy" id="210409"/>
    <lineage>
        <taxon>Eukaryota</taxon>
        <taxon>Metazoa</taxon>
        <taxon>Ecdysozoa</taxon>
        <taxon>Arthropoda</taxon>
        <taxon>Crustacea</taxon>
        <taxon>Multicrustacea</taxon>
        <taxon>Malacostraca</taxon>
        <taxon>Eumalacostraca</taxon>
        <taxon>Eucarida</taxon>
        <taxon>Decapoda</taxon>
        <taxon>Pleocyemata</taxon>
        <taxon>Brachyura</taxon>
        <taxon>Eubrachyura</taxon>
        <taxon>Portunoidea</taxon>
        <taxon>Portunidae</taxon>
        <taxon>Portuninae</taxon>
        <taxon>Portunus</taxon>
    </lineage>
</organism>
<dbReference type="EMBL" id="VSRR010025876">
    <property type="protein sequence ID" value="MPC67195.1"/>
    <property type="molecule type" value="Genomic_DNA"/>
</dbReference>
<reference evidence="1 2" key="1">
    <citation type="submission" date="2019-05" db="EMBL/GenBank/DDBJ databases">
        <title>Another draft genome of Portunus trituberculatus and its Hox gene families provides insights of decapod evolution.</title>
        <authorList>
            <person name="Jeong J.-H."/>
            <person name="Song I."/>
            <person name="Kim S."/>
            <person name="Choi T."/>
            <person name="Kim D."/>
            <person name="Ryu S."/>
            <person name="Kim W."/>
        </authorList>
    </citation>
    <scope>NUCLEOTIDE SEQUENCE [LARGE SCALE GENOMIC DNA]</scope>
    <source>
        <tissue evidence="1">Muscle</tissue>
    </source>
</reference>
<accession>A0A5B7HC81</accession>
<name>A0A5B7HC81_PORTR</name>
<proteinExistence type="predicted"/>
<gene>
    <name evidence="1" type="ORF">E2C01_061362</name>
</gene>
<evidence type="ECO:0000313" key="1">
    <source>
        <dbReference type="EMBL" id="MPC67195.1"/>
    </source>
</evidence>
<dbReference type="Proteomes" id="UP000324222">
    <property type="component" value="Unassembled WGS sequence"/>
</dbReference>